<dbReference type="Gene3D" id="1.10.30.10">
    <property type="entry name" value="High mobility group box domain"/>
    <property type="match status" value="1"/>
</dbReference>
<dbReference type="AlphaFoldDB" id="A0A315V618"/>
<dbReference type="Pfam" id="PF00505">
    <property type="entry name" value="HMG_box"/>
    <property type="match status" value="1"/>
</dbReference>
<dbReference type="GO" id="GO:0005634">
    <property type="term" value="C:nucleus"/>
    <property type="evidence" value="ECO:0007669"/>
    <property type="project" value="UniProtKB-UniRule"/>
</dbReference>
<keyword evidence="1 2" id="KW-0238">DNA-binding</keyword>
<organism evidence="5 6">
    <name type="scientific">Gambusia affinis</name>
    <name type="common">Western mosquitofish</name>
    <name type="synonym">Heterandria affinis</name>
    <dbReference type="NCBI Taxonomy" id="33528"/>
    <lineage>
        <taxon>Eukaryota</taxon>
        <taxon>Metazoa</taxon>
        <taxon>Chordata</taxon>
        <taxon>Craniata</taxon>
        <taxon>Vertebrata</taxon>
        <taxon>Euteleostomi</taxon>
        <taxon>Actinopterygii</taxon>
        <taxon>Neopterygii</taxon>
        <taxon>Teleostei</taxon>
        <taxon>Neoteleostei</taxon>
        <taxon>Acanthomorphata</taxon>
        <taxon>Ovalentaria</taxon>
        <taxon>Atherinomorphae</taxon>
        <taxon>Cyprinodontiformes</taxon>
        <taxon>Poeciliidae</taxon>
        <taxon>Poeciliinae</taxon>
        <taxon>Gambusia</taxon>
    </lineage>
</organism>
<feature type="region of interest" description="Disordered" evidence="3">
    <location>
        <begin position="52"/>
        <end position="94"/>
    </location>
</feature>
<sequence length="501" mass="56134">MPRGVDIASYIPSLVITGRMTEAHEQTIKNQHKNMRFSQLAPRFQPCANRLESEDGQQMSEVRSPSSGPSSPLSVHSESSCASPEPKSAPAQQRVRRPLNAFIIWTKEERRRLAQLNPDLENTDLSKILGKTWKAMPLAEKRPYMQEAERLRVQHTIDYPNYKYRPRRRKQLKKNPKTLPAEASPLCSSGSTIPYNLTYLLQNHQQQQTFHNSPPFPHSSLHYNSYINPAVPDSEAATAANSFSRDPAVRSNPPGYQPEPQAYFSSQQRYMQHGFSSSTAPLLDQRESRLYGVQQCPTGPSLEFYLEQVQLDMLYDLDRSEFEQYLGPKHHGSGPAEQSSYRGGCYFSDTEAGMQHPPVPGAGSVMPGPLGAGEGLNNTVPWHKRDGFYLAATGFPGRGPTRLGILQNIQRRKDKADVLISKLNSRTKQEIVLSSEHLHEVGGQGGGCERPSTKEPAIPKKATHRHLYSRTGDRPLNSCFRTHLEGGQFVLLRQGQEVLAE</sequence>
<dbReference type="InterPro" id="IPR009071">
    <property type="entry name" value="HMG_box_dom"/>
</dbReference>
<dbReference type="SMART" id="SM00398">
    <property type="entry name" value="HMG"/>
    <property type="match status" value="1"/>
</dbReference>
<comment type="caution">
    <text evidence="5">The sequence shown here is derived from an EMBL/GenBank/DDBJ whole genome shotgun (WGS) entry which is preliminary data.</text>
</comment>
<dbReference type="PANTHER" id="PTHR10270">
    <property type="entry name" value="SOX TRANSCRIPTION FACTOR"/>
    <property type="match status" value="1"/>
</dbReference>
<feature type="region of interest" description="Disordered" evidence="3">
    <location>
        <begin position="237"/>
        <end position="261"/>
    </location>
</feature>
<gene>
    <name evidence="5" type="ORF">CCH79_00004067</name>
</gene>
<dbReference type="InterPro" id="IPR050140">
    <property type="entry name" value="SRY-related_HMG-box_TF-like"/>
</dbReference>
<dbReference type="InterPro" id="IPR036910">
    <property type="entry name" value="HMG_box_dom_sf"/>
</dbReference>
<dbReference type="PROSITE" id="PS50118">
    <property type="entry name" value="HMG_BOX_2"/>
    <property type="match status" value="1"/>
</dbReference>
<accession>A0A315V618</accession>
<feature type="region of interest" description="Disordered" evidence="3">
    <location>
        <begin position="440"/>
        <end position="459"/>
    </location>
</feature>
<feature type="compositionally biased region" description="Low complexity" evidence="3">
    <location>
        <begin position="60"/>
        <end position="80"/>
    </location>
</feature>
<dbReference type="SUPFAM" id="SSF47095">
    <property type="entry name" value="HMG-box"/>
    <property type="match status" value="1"/>
</dbReference>
<dbReference type="FunFam" id="1.10.30.10:FF:000040">
    <property type="entry name" value="SRY (sex determining region Y)-box 32"/>
    <property type="match status" value="1"/>
</dbReference>
<feature type="DNA-binding region" description="HMG box" evidence="2">
    <location>
        <begin position="95"/>
        <end position="163"/>
    </location>
</feature>
<protein>
    <recommendedName>
        <fullName evidence="4">HMG box domain-containing protein</fullName>
    </recommendedName>
</protein>
<evidence type="ECO:0000256" key="2">
    <source>
        <dbReference type="PROSITE-ProRule" id="PRU00267"/>
    </source>
</evidence>
<keyword evidence="2" id="KW-0539">Nucleus</keyword>
<dbReference type="GO" id="GO:0001228">
    <property type="term" value="F:DNA-binding transcription activator activity, RNA polymerase II-specific"/>
    <property type="evidence" value="ECO:0007669"/>
    <property type="project" value="TreeGrafter"/>
</dbReference>
<reference evidence="5 6" key="1">
    <citation type="journal article" date="2018" name="G3 (Bethesda)">
        <title>A High-Quality Reference Genome for the Invasive Mosquitofish Gambusia affinis Using a Chicago Library.</title>
        <authorList>
            <person name="Hoffberg S.L."/>
            <person name="Troendle N.J."/>
            <person name="Glenn T.C."/>
            <person name="Mahmud O."/>
            <person name="Louha S."/>
            <person name="Chalopin D."/>
            <person name="Bennetzen J.L."/>
            <person name="Mauricio R."/>
        </authorList>
    </citation>
    <scope>NUCLEOTIDE SEQUENCE [LARGE SCALE GENOMIC DNA]</scope>
    <source>
        <strain evidence="5">NE01/NJP1002.9</strain>
        <tissue evidence="5">Muscle</tissue>
    </source>
</reference>
<dbReference type="GO" id="GO:0030154">
    <property type="term" value="P:cell differentiation"/>
    <property type="evidence" value="ECO:0007669"/>
    <property type="project" value="TreeGrafter"/>
</dbReference>
<proteinExistence type="predicted"/>
<evidence type="ECO:0000313" key="5">
    <source>
        <dbReference type="EMBL" id="PWA18093.1"/>
    </source>
</evidence>
<dbReference type="CDD" id="cd22032">
    <property type="entry name" value="HMG-box_SoxF"/>
    <property type="match status" value="1"/>
</dbReference>
<evidence type="ECO:0000259" key="4">
    <source>
        <dbReference type="PROSITE" id="PS50118"/>
    </source>
</evidence>
<dbReference type="GO" id="GO:0000978">
    <property type="term" value="F:RNA polymerase II cis-regulatory region sequence-specific DNA binding"/>
    <property type="evidence" value="ECO:0007669"/>
    <property type="project" value="TreeGrafter"/>
</dbReference>
<dbReference type="Proteomes" id="UP000250572">
    <property type="component" value="Unassembled WGS sequence"/>
</dbReference>
<evidence type="ECO:0000313" key="6">
    <source>
        <dbReference type="Proteomes" id="UP000250572"/>
    </source>
</evidence>
<dbReference type="EMBL" id="NHOQ01002355">
    <property type="protein sequence ID" value="PWA18093.1"/>
    <property type="molecule type" value="Genomic_DNA"/>
</dbReference>
<keyword evidence="6" id="KW-1185">Reference proteome</keyword>
<dbReference type="PANTHER" id="PTHR10270:SF11">
    <property type="entry name" value="CASANOVA"/>
    <property type="match status" value="1"/>
</dbReference>
<name>A0A315V618_GAMAF</name>
<dbReference type="STRING" id="33528.ENSGAFP00000001115"/>
<feature type="domain" description="HMG box" evidence="4">
    <location>
        <begin position="95"/>
        <end position="163"/>
    </location>
</feature>
<evidence type="ECO:0000256" key="1">
    <source>
        <dbReference type="ARBA" id="ARBA00023125"/>
    </source>
</evidence>
<evidence type="ECO:0000256" key="3">
    <source>
        <dbReference type="SAM" id="MobiDB-lite"/>
    </source>
</evidence>